<name>A0A9J6ABY8_SOLCO</name>
<evidence type="ECO:0000256" key="2">
    <source>
        <dbReference type="ARBA" id="ARBA00022771"/>
    </source>
</evidence>
<feature type="domain" description="GRF-type" evidence="5">
    <location>
        <begin position="26"/>
        <end position="67"/>
    </location>
</feature>
<dbReference type="AlphaFoldDB" id="A0A9J6ABY8"/>
<keyword evidence="1" id="KW-0479">Metal-binding</keyword>
<evidence type="ECO:0000256" key="3">
    <source>
        <dbReference type="ARBA" id="ARBA00022833"/>
    </source>
</evidence>
<evidence type="ECO:0000313" key="6">
    <source>
        <dbReference type="EMBL" id="KAG5621706.1"/>
    </source>
</evidence>
<evidence type="ECO:0000313" key="7">
    <source>
        <dbReference type="Proteomes" id="UP000824120"/>
    </source>
</evidence>
<dbReference type="EMBL" id="JACXVP010000002">
    <property type="protein sequence ID" value="KAG5621706.1"/>
    <property type="molecule type" value="Genomic_DNA"/>
</dbReference>
<organism evidence="6 7">
    <name type="scientific">Solanum commersonii</name>
    <name type="common">Commerson's wild potato</name>
    <name type="synonym">Commerson's nightshade</name>
    <dbReference type="NCBI Taxonomy" id="4109"/>
    <lineage>
        <taxon>Eukaryota</taxon>
        <taxon>Viridiplantae</taxon>
        <taxon>Streptophyta</taxon>
        <taxon>Embryophyta</taxon>
        <taxon>Tracheophyta</taxon>
        <taxon>Spermatophyta</taxon>
        <taxon>Magnoliopsida</taxon>
        <taxon>eudicotyledons</taxon>
        <taxon>Gunneridae</taxon>
        <taxon>Pentapetalae</taxon>
        <taxon>asterids</taxon>
        <taxon>lamiids</taxon>
        <taxon>Solanales</taxon>
        <taxon>Solanaceae</taxon>
        <taxon>Solanoideae</taxon>
        <taxon>Solaneae</taxon>
        <taxon>Solanum</taxon>
    </lineage>
</organism>
<protein>
    <recommendedName>
        <fullName evidence="5">GRF-type domain-containing protein</fullName>
    </recommendedName>
</protein>
<accession>A0A9J6ABY8</accession>
<dbReference type="Proteomes" id="UP000824120">
    <property type="component" value="Chromosome 2"/>
</dbReference>
<dbReference type="Pfam" id="PF06839">
    <property type="entry name" value="Zn_ribbon_GRF"/>
    <property type="match status" value="1"/>
</dbReference>
<dbReference type="PROSITE" id="PS51999">
    <property type="entry name" value="ZF_GRF"/>
    <property type="match status" value="1"/>
</dbReference>
<comment type="caution">
    <text evidence="6">The sequence shown here is derived from an EMBL/GenBank/DDBJ whole genome shotgun (WGS) entry which is preliminary data.</text>
</comment>
<keyword evidence="2 4" id="KW-0863">Zinc-finger</keyword>
<dbReference type="InterPro" id="IPR010666">
    <property type="entry name" value="Znf_GRF"/>
</dbReference>
<keyword evidence="3" id="KW-0862">Zinc</keyword>
<reference evidence="6 7" key="1">
    <citation type="submission" date="2020-09" db="EMBL/GenBank/DDBJ databases">
        <title>De no assembly of potato wild relative species, Solanum commersonii.</title>
        <authorList>
            <person name="Cho K."/>
        </authorList>
    </citation>
    <scope>NUCLEOTIDE SEQUENCE [LARGE SCALE GENOMIC DNA]</scope>
    <source>
        <strain evidence="6">LZ3.2</strain>
        <tissue evidence="6">Leaf</tissue>
    </source>
</reference>
<evidence type="ECO:0000256" key="4">
    <source>
        <dbReference type="PROSITE-ProRule" id="PRU01343"/>
    </source>
</evidence>
<gene>
    <name evidence="6" type="ORF">H5410_006924</name>
</gene>
<dbReference type="GO" id="GO:0008270">
    <property type="term" value="F:zinc ion binding"/>
    <property type="evidence" value="ECO:0007669"/>
    <property type="project" value="UniProtKB-KW"/>
</dbReference>
<evidence type="ECO:0000259" key="5">
    <source>
        <dbReference type="PROSITE" id="PS51999"/>
    </source>
</evidence>
<sequence length="81" mass="9838">MEDVKLDLNSICFDKDDPKLTEEVRCFHGLLLTLKTSWSNNNPSRRFWSCPYYESRKCKYFRWRDDVVNERSIHLHPSKNK</sequence>
<keyword evidence="7" id="KW-1185">Reference proteome</keyword>
<evidence type="ECO:0000256" key="1">
    <source>
        <dbReference type="ARBA" id="ARBA00022723"/>
    </source>
</evidence>
<dbReference type="PANTHER" id="PTHR33248">
    <property type="entry name" value="ZINC ION-BINDING PROTEIN"/>
    <property type="match status" value="1"/>
</dbReference>
<proteinExistence type="predicted"/>
<dbReference type="OrthoDB" id="1291185at2759"/>